<comment type="pathway">
    <text evidence="4">One-carbon metabolism; methanogenesis from trimethylamine.</text>
</comment>
<dbReference type="STRING" id="259564.Mbur_2313"/>
<evidence type="ECO:0000313" key="5">
    <source>
        <dbReference type="EMBL" id="ABE53169.1"/>
    </source>
</evidence>
<dbReference type="InterPro" id="IPR038601">
    <property type="entry name" value="MttB-like_sf"/>
</dbReference>
<evidence type="ECO:0000313" key="6">
    <source>
        <dbReference type="Proteomes" id="UP000001979"/>
    </source>
</evidence>
<name>Q12TQ7_METBU</name>
<dbReference type="AlphaFoldDB" id="Q12TQ7"/>
<keyword evidence="3 4" id="KW-0808">Transferase</keyword>
<proteinExistence type="inferred from homology"/>
<dbReference type="GO" id="GO:0032259">
    <property type="term" value="P:methylation"/>
    <property type="evidence" value="ECO:0007669"/>
    <property type="project" value="UniProtKB-KW"/>
</dbReference>
<dbReference type="KEGG" id="mbu:Mbur_2313"/>
<keyword evidence="4" id="KW-0484">Methanogenesis</keyword>
<comment type="similarity">
    <text evidence="1 4">Belongs to the trimethylamine methyltransferase family.</text>
</comment>
<gene>
    <name evidence="5" type="primary">mttB</name>
    <name evidence="5" type="ordered locus">Mbur_2313</name>
</gene>
<reference evidence="6" key="1">
    <citation type="journal article" date="2009" name="ISME J.">
        <title>The genome sequence of the psychrophilic archaeon, Methanococcoides burtonii: the role of genome evolution in cold adaptation.</title>
        <authorList>
            <person name="Allen M.A."/>
            <person name="Lauro F.M."/>
            <person name="Williams T.J."/>
            <person name="Burg D."/>
            <person name="Siddiqui K.S."/>
            <person name="De Francisci D."/>
            <person name="Chong K.W."/>
            <person name="Pilak O."/>
            <person name="Chew H.H."/>
            <person name="De Maere M.Z."/>
            <person name="Ting L."/>
            <person name="Katrib M."/>
            <person name="Ng C."/>
            <person name="Sowers K.R."/>
            <person name="Galperin M.Y."/>
            <person name="Anderson I.J."/>
            <person name="Ivanova N."/>
            <person name="Dalin E."/>
            <person name="Martinez M."/>
            <person name="Lapidus A."/>
            <person name="Hauser L."/>
            <person name="Land M."/>
            <person name="Thomas T."/>
            <person name="Cavicchioli R."/>
        </authorList>
    </citation>
    <scope>NUCLEOTIDE SEQUENCE [LARGE SCALE GENOMIC DNA]</scope>
    <source>
        <strain evidence="6">DSM 6242 / NBRC 107633 / OCM 468 / ACE-M</strain>
    </source>
</reference>
<keyword evidence="2 5" id="KW-0489">Methyltransferase</keyword>
<dbReference type="PIRSF" id="PIRSF037567">
    <property type="entry name" value="MTTB_MeTrfase"/>
    <property type="match status" value="1"/>
</dbReference>
<organism evidence="5 6">
    <name type="scientific">Methanococcoides burtonii (strain DSM 6242 / NBRC 107633 / OCM 468 / ACE-M)</name>
    <dbReference type="NCBI Taxonomy" id="259564"/>
    <lineage>
        <taxon>Archaea</taxon>
        <taxon>Methanobacteriati</taxon>
        <taxon>Methanobacteriota</taxon>
        <taxon>Stenosarchaea group</taxon>
        <taxon>Methanomicrobia</taxon>
        <taxon>Methanosarcinales</taxon>
        <taxon>Methanosarcinaceae</taxon>
        <taxon>Methanococcoides</taxon>
    </lineage>
</organism>
<evidence type="ECO:0000256" key="3">
    <source>
        <dbReference type="ARBA" id="ARBA00022679"/>
    </source>
</evidence>
<sequence length="484" mass="53216">MSGRLCFLTKEDCKEIHDTSVDILGECGVKIESEYALDKLSDFGCIVNRKNSIVKFPKYVIDDCLRYAPRSIKLYGRASKYDIKIESGRTYTSTASGYGIIDRNKKIARDGILNDVAEGTLVAENLDNIHSVIPFLTGVHDVPSEIASPIILGETFKNTNKTVEFYLTGGSNISSTLKDMDNVIKLSKIVAGSTFELRKKPFLMFLISSISPLTYTEDQSRILFRTVEEGLPLVIMPAILSGMTGPVTIAGTLVQSNAEFLAGLVMANSMKKGAPVMYGHSNTILDMHTGIYSGGAVEMGLISACIAQMGEYYDIPTNSYCPKSDSHISDQQVGYEKAIQWILGSLSGVSYLSGAGCVTSESLVSLEQLVIDNEVIGMVNRVNDGINITEETLAGDLIKYIGPGGNYMKTNHTTFWLNSEHFKPKISQKDSYTQWLNNEEKDIVDVAAINVENILEIEQSPVNNDVIKDIDNFQNELLKNINNI</sequence>
<dbReference type="GO" id="GO:0015948">
    <property type="term" value="P:methanogenesis"/>
    <property type="evidence" value="ECO:0007669"/>
    <property type="project" value="UniProtKB-UniRule"/>
</dbReference>
<dbReference type="GO" id="GO:0043834">
    <property type="term" value="F:trimethylamine methyltransferase activity"/>
    <property type="evidence" value="ECO:0007669"/>
    <property type="project" value="UniProtKB-EC"/>
</dbReference>
<dbReference type="Proteomes" id="UP000001979">
    <property type="component" value="Chromosome"/>
</dbReference>
<dbReference type="EMBL" id="CP000300">
    <property type="protein sequence ID" value="ABE53169.1"/>
    <property type="molecule type" value="Genomic_DNA"/>
</dbReference>
<keyword evidence="6" id="KW-1185">Reference proteome</keyword>
<dbReference type="HOGENOM" id="CLU_033581_1_0_2"/>
<evidence type="ECO:0000256" key="4">
    <source>
        <dbReference type="PIRNR" id="PIRNR037567"/>
    </source>
</evidence>
<evidence type="ECO:0000256" key="2">
    <source>
        <dbReference type="ARBA" id="ARBA00022603"/>
    </source>
</evidence>
<evidence type="ECO:0000256" key="1">
    <source>
        <dbReference type="ARBA" id="ARBA00007137"/>
    </source>
</evidence>
<protein>
    <recommendedName>
        <fullName evidence="4">Trimethylamine methyltransferase</fullName>
        <ecNumber evidence="4">2.1.1.250</ecNumber>
    </recommendedName>
</protein>
<accession>Q12TQ7</accession>
<dbReference type="Pfam" id="PF06253">
    <property type="entry name" value="MTTB"/>
    <property type="match status" value="1"/>
</dbReference>
<dbReference type="EC" id="2.1.1.250" evidence="4"/>
<comment type="catalytic activity">
    <reaction evidence="4">
        <text>Co(I)-[trimethylamine-specific corrinoid protein] + trimethylamine + H(+) = methyl-Co(III)-[trimethylamine-specific corrinoid protein] + dimethylamine</text>
        <dbReference type="Rhea" id="RHEA:39287"/>
        <dbReference type="Rhea" id="RHEA-COMP:11124"/>
        <dbReference type="Rhea" id="RHEA-COMP:11126"/>
        <dbReference type="ChEBI" id="CHEBI:15378"/>
        <dbReference type="ChEBI" id="CHEBI:58040"/>
        <dbReference type="ChEBI" id="CHEBI:58389"/>
        <dbReference type="ChEBI" id="CHEBI:85033"/>
        <dbReference type="ChEBI" id="CHEBI:85035"/>
        <dbReference type="EC" id="2.1.1.250"/>
    </reaction>
</comment>
<dbReference type="UniPathway" id="UPA00645"/>
<dbReference type="InterPro" id="IPR010426">
    <property type="entry name" value="MTTB_MeTrfase"/>
</dbReference>
<dbReference type="Gene3D" id="3.20.20.480">
    <property type="entry name" value="Trimethylamine methyltransferase-like"/>
    <property type="match status" value="1"/>
</dbReference>